<dbReference type="Proteomes" id="UP001259347">
    <property type="component" value="Unassembled WGS sequence"/>
</dbReference>
<evidence type="ECO:0000313" key="2">
    <source>
        <dbReference type="EMBL" id="MDR6867206.1"/>
    </source>
</evidence>
<comment type="caution">
    <text evidence="2">The sequence shown here is derived from an EMBL/GenBank/DDBJ whole genome shotgun (WGS) entry which is preliminary data.</text>
</comment>
<proteinExistence type="predicted"/>
<sequence>MDPLADALARDDLTEDARGKLQGVAAVLREDAEARLLALFFLDDEPYAAVSFGDLDDADLIVLVLHGIDTDLGQLPAWADLTRRLCADVIRAATLRGGRGAVAAIAWFGYDSGTHLSALATKHATIGAARLSIDLDTVVRRNPSARIAVLAYSYSSTLFGELVVLGGAEAVSAAFSIASAGMTHISAGAVEDRIADGRLSFYATESAHDGTAPLGRFGQHPIDPRDIDGAVVYGSDGGLVAGTDGERGEATDGHASRTSVDEHGVTHRGYFDPQAQAYLFVVARLAELAAMPIRR</sequence>
<keyword evidence="3" id="KW-1185">Reference proteome</keyword>
<evidence type="ECO:0000313" key="3">
    <source>
        <dbReference type="Proteomes" id="UP001259347"/>
    </source>
</evidence>
<dbReference type="InterPro" id="IPR010427">
    <property type="entry name" value="DUF1023"/>
</dbReference>
<organism evidence="2 3">
    <name type="scientific">Microbacterium resistens</name>
    <dbReference type="NCBI Taxonomy" id="156977"/>
    <lineage>
        <taxon>Bacteria</taxon>
        <taxon>Bacillati</taxon>
        <taxon>Actinomycetota</taxon>
        <taxon>Actinomycetes</taxon>
        <taxon>Micrococcales</taxon>
        <taxon>Microbacteriaceae</taxon>
        <taxon>Microbacterium</taxon>
    </lineage>
</organism>
<evidence type="ECO:0000259" key="1">
    <source>
        <dbReference type="Pfam" id="PF06259"/>
    </source>
</evidence>
<feature type="domain" description="DUF1023" evidence="1">
    <location>
        <begin position="47"/>
        <end position="190"/>
    </location>
</feature>
<reference evidence="2 3" key="1">
    <citation type="submission" date="2023-07" db="EMBL/GenBank/DDBJ databases">
        <title>Sorghum-associated microbial communities from plants grown in Nebraska, USA.</title>
        <authorList>
            <person name="Schachtman D."/>
        </authorList>
    </citation>
    <scope>NUCLEOTIDE SEQUENCE [LARGE SCALE GENOMIC DNA]</scope>
    <source>
        <strain evidence="2 3">2980</strain>
    </source>
</reference>
<protein>
    <recommendedName>
        <fullName evidence="1">DUF1023 domain-containing protein</fullName>
    </recommendedName>
</protein>
<gene>
    <name evidence="2" type="ORF">J2Y69_001807</name>
</gene>
<dbReference type="RefSeq" id="WP_310019782.1">
    <property type="nucleotide sequence ID" value="NZ_JAVDUM010000007.1"/>
</dbReference>
<accession>A0ABU1SC89</accession>
<dbReference type="EMBL" id="JAVDUM010000007">
    <property type="protein sequence ID" value="MDR6867206.1"/>
    <property type="molecule type" value="Genomic_DNA"/>
</dbReference>
<dbReference type="Pfam" id="PF06259">
    <property type="entry name" value="Abhydrolase_8"/>
    <property type="match status" value="1"/>
</dbReference>
<name>A0ABU1SC89_9MICO</name>